<protein>
    <submittedName>
        <fullName evidence="2">SnoaL-like domain-containing protein</fullName>
    </submittedName>
</protein>
<accession>A0A1H3TIN6</accession>
<dbReference type="OrthoDB" id="8225471at2"/>
<gene>
    <name evidence="2" type="ORF">SAMN05216554_4196</name>
</gene>
<feature type="domain" description="SnoaL-like" evidence="1">
    <location>
        <begin position="19"/>
        <end position="145"/>
    </location>
</feature>
<dbReference type="Gene3D" id="3.10.450.50">
    <property type="match status" value="1"/>
</dbReference>
<dbReference type="SUPFAM" id="SSF54427">
    <property type="entry name" value="NTF2-like"/>
    <property type="match status" value="1"/>
</dbReference>
<keyword evidence="3" id="KW-1185">Reference proteome</keyword>
<dbReference type="InterPro" id="IPR032710">
    <property type="entry name" value="NTF2-like_dom_sf"/>
</dbReference>
<sequence length="176" mass="19304">MSEEPTLIEIVGALAKRVQELEDRLAIAQLIASYGPAADAGLPHVVIQMFEANSPFDAAPGLRMEGHPDILAHLLAPEHKQLLANGAAHVLSAPFIQLDGDRATATAYSQVLYRDEANDGFRTWRISANRWEWHRTPDGWKVTGRVNRPLDGTPAARELFAEAFQPNAAGRPRPVI</sequence>
<evidence type="ECO:0000313" key="3">
    <source>
        <dbReference type="Proteomes" id="UP000198891"/>
    </source>
</evidence>
<organism evidence="2 3">
    <name type="scientific">Herbiconiux ginsengi</name>
    <dbReference type="NCBI Taxonomy" id="381665"/>
    <lineage>
        <taxon>Bacteria</taxon>
        <taxon>Bacillati</taxon>
        <taxon>Actinomycetota</taxon>
        <taxon>Actinomycetes</taxon>
        <taxon>Micrococcales</taxon>
        <taxon>Microbacteriaceae</taxon>
        <taxon>Herbiconiux</taxon>
    </lineage>
</organism>
<dbReference type="Proteomes" id="UP000198891">
    <property type="component" value="Unassembled WGS sequence"/>
</dbReference>
<dbReference type="AlphaFoldDB" id="A0A1H3TIN6"/>
<reference evidence="2 3" key="1">
    <citation type="submission" date="2016-10" db="EMBL/GenBank/DDBJ databases">
        <authorList>
            <person name="de Groot N.N."/>
        </authorList>
    </citation>
    <scope>NUCLEOTIDE SEQUENCE [LARGE SCALE GENOMIC DNA]</scope>
    <source>
        <strain evidence="2 3">CGMCC 4.3491</strain>
    </source>
</reference>
<evidence type="ECO:0000313" key="2">
    <source>
        <dbReference type="EMBL" id="SDZ49199.1"/>
    </source>
</evidence>
<dbReference type="InterPro" id="IPR037401">
    <property type="entry name" value="SnoaL-like"/>
</dbReference>
<name>A0A1H3TIN6_9MICO</name>
<dbReference type="Pfam" id="PF13577">
    <property type="entry name" value="SnoaL_4"/>
    <property type="match status" value="1"/>
</dbReference>
<evidence type="ECO:0000259" key="1">
    <source>
        <dbReference type="Pfam" id="PF13577"/>
    </source>
</evidence>
<proteinExistence type="predicted"/>
<dbReference type="EMBL" id="FNPZ01000005">
    <property type="protein sequence ID" value="SDZ49199.1"/>
    <property type="molecule type" value="Genomic_DNA"/>
</dbReference>